<name>G2DB55_9GAMM</name>
<reference evidence="1" key="1">
    <citation type="journal article" date="2011" name="ISME J.">
        <title>The endosymbionts of the deep-sea tubeworms Riftia pachyptila and Tevnia jerichonana share an identical physiology as revealed by proteogenomic analyses.</title>
        <authorList>
            <person name="Gardebrecht A."/>
            <person name="Markert S."/>
            <person name="Felbeck H."/>
            <person name="Thuermer A."/>
            <person name="Albrecht D."/>
            <person name="Wollherr A."/>
            <person name="Kabisch J."/>
            <person name="Lehmann R."/>
            <person name="Daniel R."/>
            <person name="Liesegang H."/>
            <person name="Hecker M."/>
            <person name="Sievert S.M."/>
            <person name="Schweder T."/>
        </authorList>
    </citation>
    <scope>NUCLEOTIDE SEQUENCE [LARGE SCALE GENOMIC DNA]</scope>
</reference>
<dbReference type="Proteomes" id="UP000004491">
    <property type="component" value="Unassembled WGS sequence"/>
</dbReference>
<gene>
    <name evidence="1" type="ORF">Rifp1Sym_ao00290</name>
</gene>
<accession>G2DB55</accession>
<keyword evidence="2" id="KW-1185">Reference proteome</keyword>
<proteinExistence type="predicted"/>
<dbReference type="AlphaFoldDB" id="G2DB55"/>
<sequence>MIAAANPSLVSAMNTELSIPMTARAKMVAIAIPRRSKSDRFKDQASLNFASSE</sequence>
<evidence type="ECO:0000313" key="1">
    <source>
        <dbReference type="EMBL" id="EGV52163.1"/>
    </source>
</evidence>
<comment type="caution">
    <text evidence="1">The sequence shown here is derived from an EMBL/GenBank/DDBJ whole genome shotgun (WGS) entry which is preliminary data.</text>
</comment>
<dbReference type="EMBL" id="AFOC01000015">
    <property type="protein sequence ID" value="EGV52163.1"/>
    <property type="molecule type" value="Genomic_DNA"/>
</dbReference>
<evidence type="ECO:0000313" key="2">
    <source>
        <dbReference type="Proteomes" id="UP000004491"/>
    </source>
</evidence>
<protein>
    <submittedName>
        <fullName evidence="1">Uncharacterized protein</fullName>
    </submittedName>
</protein>
<organism evidence="1 2">
    <name type="scientific">endosymbiont of Riftia pachyptila</name>
    <name type="common">vent Ph05</name>
    <dbReference type="NCBI Taxonomy" id="1048808"/>
    <lineage>
        <taxon>Bacteria</taxon>
        <taxon>Pseudomonadati</taxon>
        <taxon>Pseudomonadota</taxon>
        <taxon>Gammaproteobacteria</taxon>
        <taxon>sulfur-oxidizing symbionts</taxon>
    </lineage>
</organism>